<name>A0A2P2Q5B9_RHIMU</name>
<sequence>MLFILQHDMSSIHLCIHHIQRNEQKWCKRSSRKDFLRKTKECHSWFERRQSVTAHF</sequence>
<dbReference type="AlphaFoldDB" id="A0A2P2Q5B9"/>
<dbReference type="EMBL" id="GGEC01081711">
    <property type="protein sequence ID" value="MBX62195.1"/>
    <property type="molecule type" value="Transcribed_RNA"/>
</dbReference>
<evidence type="ECO:0000313" key="1">
    <source>
        <dbReference type="EMBL" id="MBX62195.1"/>
    </source>
</evidence>
<protein>
    <submittedName>
        <fullName evidence="1">Uncharacterized protein</fullName>
    </submittedName>
</protein>
<accession>A0A2P2Q5B9</accession>
<reference evidence="1" key="1">
    <citation type="submission" date="2018-02" db="EMBL/GenBank/DDBJ databases">
        <title>Rhizophora mucronata_Transcriptome.</title>
        <authorList>
            <person name="Meera S.P."/>
            <person name="Sreeshan A."/>
            <person name="Augustine A."/>
        </authorList>
    </citation>
    <scope>NUCLEOTIDE SEQUENCE</scope>
    <source>
        <tissue evidence="1">Leaf</tissue>
    </source>
</reference>
<proteinExistence type="predicted"/>
<organism evidence="1">
    <name type="scientific">Rhizophora mucronata</name>
    <name type="common">Asiatic mangrove</name>
    <dbReference type="NCBI Taxonomy" id="61149"/>
    <lineage>
        <taxon>Eukaryota</taxon>
        <taxon>Viridiplantae</taxon>
        <taxon>Streptophyta</taxon>
        <taxon>Embryophyta</taxon>
        <taxon>Tracheophyta</taxon>
        <taxon>Spermatophyta</taxon>
        <taxon>Magnoliopsida</taxon>
        <taxon>eudicotyledons</taxon>
        <taxon>Gunneridae</taxon>
        <taxon>Pentapetalae</taxon>
        <taxon>rosids</taxon>
        <taxon>fabids</taxon>
        <taxon>Malpighiales</taxon>
        <taxon>Rhizophoraceae</taxon>
        <taxon>Rhizophora</taxon>
    </lineage>
</organism>